<evidence type="ECO:0000313" key="3">
    <source>
        <dbReference type="Proteomes" id="UP000075476"/>
    </source>
</evidence>
<dbReference type="AlphaFoldDB" id="A0A9X0SPJ5"/>
<accession>A0A9X0SPJ5</accession>
<protein>
    <recommendedName>
        <fullName evidence="1">Phage ABA sandwich domain-containing protein</fullName>
    </recommendedName>
</protein>
<sequence length="141" mass="16268">MITLKKETLERMNTLLAVKVMGFKWGRDETFKEEGWIQGEKKNEYTFVRSFKPSTNLEHAWMIANQLTKDNGLIQDGKLVRELDSFDLNFECGIWESEFSITSSKGYWKVEAKTPELAISLSALVFAGVGITEFQKEMKEE</sequence>
<proteinExistence type="predicted"/>
<evidence type="ECO:0000259" key="1">
    <source>
        <dbReference type="Pfam" id="PF18066"/>
    </source>
</evidence>
<dbReference type="InterPro" id="IPR028985">
    <property type="entry name" value="Bacillus_phage_prot-like"/>
</dbReference>
<comment type="caution">
    <text evidence="2">The sequence shown here is derived from an EMBL/GenBank/DDBJ whole genome shotgun (WGS) entry which is preliminary data.</text>
</comment>
<dbReference type="Proteomes" id="UP000075476">
    <property type="component" value="Unassembled WGS sequence"/>
</dbReference>
<organism evidence="2 3">
    <name type="scientific">Bacillus cereus</name>
    <dbReference type="NCBI Taxonomy" id="1396"/>
    <lineage>
        <taxon>Bacteria</taxon>
        <taxon>Bacillati</taxon>
        <taxon>Bacillota</taxon>
        <taxon>Bacilli</taxon>
        <taxon>Bacillales</taxon>
        <taxon>Bacillaceae</taxon>
        <taxon>Bacillus</taxon>
        <taxon>Bacillus cereus group</taxon>
    </lineage>
</organism>
<reference evidence="2 3" key="1">
    <citation type="submission" date="2015-12" db="EMBL/GenBank/DDBJ databases">
        <title>Bacillus cereus Group isolate.</title>
        <authorList>
            <person name="Kovac J."/>
        </authorList>
    </citation>
    <scope>NUCLEOTIDE SEQUENCE [LARGE SCALE GENOMIC DNA]</scope>
    <source>
        <strain evidence="2 3">FSL K6-0073</strain>
    </source>
</reference>
<dbReference type="RefSeq" id="WP_061662670.1">
    <property type="nucleotide sequence ID" value="NZ_LOMO01000001.1"/>
</dbReference>
<gene>
    <name evidence="2" type="ORF">AT268_33180</name>
</gene>
<dbReference type="EMBL" id="LOMO01000001">
    <property type="protein sequence ID" value="KXY51335.1"/>
    <property type="molecule type" value="Genomic_DNA"/>
</dbReference>
<dbReference type="Gene3D" id="3.30.2120.10">
    <property type="entry name" value="Bacillus phage protein-like"/>
    <property type="match status" value="1"/>
</dbReference>
<evidence type="ECO:0000313" key="2">
    <source>
        <dbReference type="EMBL" id="KXY51335.1"/>
    </source>
</evidence>
<name>A0A9X0SPJ5_BACCE</name>
<feature type="domain" description="Phage ABA sandwich" evidence="1">
    <location>
        <begin position="15"/>
        <end position="124"/>
    </location>
</feature>
<dbReference type="InterPro" id="IPR041270">
    <property type="entry name" value="Phage_ABA_S"/>
</dbReference>
<dbReference type="Pfam" id="PF18066">
    <property type="entry name" value="Phage_ABA_S"/>
    <property type="match status" value="1"/>
</dbReference>